<sequence length="493" mass="53450">MDEMMSVLKASLGVLITLLLLGGLIYWYVQDITQKKHAILRNYPIVGHLRYFFEQLGENFRQYFFLGDREEMPFNRATRGWIYRLAKDEGGVIGFGSTYDMHQAGALIFVNAPFPVLEDERLATPPLAIGEGFCEQPFVARSIINISGMSYGAISKPAVQSLSRGAALAGCWMDTGEGGLSPYHLEGGCDIMMQIGTAKYGVRDAAGKMSEPRLRELAAIEQVRAFEIKLSQGAKPGKGGVLPGAKVTAEIAGIRGIPVGHDSISPNRHLDIANVDQLLDKIVFVRDLTGKPVGVKTAIGGWQFMNELCEAVLRRGVASAPDFLAIDGGEGGSGAAPQALADHVSLSIDEALPRVVDALLEAGLKQRVRVIAAGKLVTSARAAWALSAGADFVNSARGFMFALGCVQALRCHLNTCPAGVTTHDPRLQRGLVVEEKSQRVANYCLNMNREIDMIAHSCGLHHAREFRRDHVRIVQPNGQSQALNMLYPYPQPG</sequence>
<dbReference type="InterPro" id="IPR002932">
    <property type="entry name" value="Glu_synthdom"/>
</dbReference>
<comment type="caution">
    <text evidence="5">The sequence shown here is derived from an EMBL/GenBank/DDBJ whole genome shotgun (WGS) entry which is preliminary data.</text>
</comment>
<organism evidence="5 6">
    <name type="scientific">Candidatus Methylophosphatis roskildensis</name>
    <dbReference type="NCBI Taxonomy" id="2899263"/>
    <lineage>
        <taxon>Bacteria</taxon>
        <taxon>Pseudomonadati</taxon>
        <taxon>Pseudomonadota</taxon>
        <taxon>Betaproteobacteria</taxon>
        <taxon>Nitrosomonadales</taxon>
        <taxon>Sterolibacteriaceae</taxon>
        <taxon>Candidatus Methylophosphatis</taxon>
    </lineage>
</organism>
<dbReference type="PANTHER" id="PTHR43819">
    <property type="entry name" value="ARCHAEAL-TYPE GLUTAMATE SYNTHASE [NADPH]"/>
    <property type="match status" value="1"/>
</dbReference>
<evidence type="ECO:0000256" key="1">
    <source>
        <dbReference type="ARBA" id="ARBA00009716"/>
    </source>
</evidence>
<evidence type="ECO:0000256" key="2">
    <source>
        <dbReference type="PIRNR" id="PIRNR006429"/>
    </source>
</evidence>
<proteinExistence type="inferred from homology"/>
<evidence type="ECO:0000259" key="4">
    <source>
        <dbReference type="Pfam" id="PF01645"/>
    </source>
</evidence>
<dbReference type="AlphaFoldDB" id="A0A9D7E6K2"/>
<comment type="similarity">
    <text evidence="1 2">Belongs to the glutamate synthase family.</text>
</comment>
<gene>
    <name evidence="5" type="ORF">IPH26_19100</name>
</gene>
<keyword evidence="3" id="KW-0812">Transmembrane</keyword>
<dbReference type="PIRSF" id="PIRSF006429">
    <property type="entry name" value="GOGAT_lg_2"/>
    <property type="match status" value="1"/>
</dbReference>
<dbReference type="Pfam" id="PF01645">
    <property type="entry name" value="Glu_synthase"/>
    <property type="match status" value="1"/>
</dbReference>
<dbReference type="GO" id="GO:0015930">
    <property type="term" value="F:glutamate synthase activity"/>
    <property type="evidence" value="ECO:0007669"/>
    <property type="project" value="InterPro"/>
</dbReference>
<keyword evidence="3" id="KW-0472">Membrane</keyword>
<feature type="domain" description="Glutamate synthase" evidence="4">
    <location>
        <begin position="129"/>
        <end position="459"/>
    </location>
</feature>
<dbReference type="Gene3D" id="3.20.20.70">
    <property type="entry name" value="Aldolase class I"/>
    <property type="match status" value="1"/>
</dbReference>
<dbReference type="CDD" id="cd02808">
    <property type="entry name" value="GltS_FMN"/>
    <property type="match status" value="1"/>
</dbReference>
<dbReference type="InterPro" id="IPR024188">
    <property type="entry name" value="GltB"/>
</dbReference>
<reference evidence="5" key="1">
    <citation type="submission" date="2020-10" db="EMBL/GenBank/DDBJ databases">
        <title>Connecting structure to function with the recovery of over 1000 high-quality activated sludge metagenome-assembled genomes encoding full-length rRNA genes using long-read sequencing.</title>
        <authorList>
            <person name="Singleton C.M."/>
            <person name="Petriglieri F."/>
            <person name="Kristensen J.M."/>
            <person name="Kirkegaard R.H."/>
            <person name="Michaelsen T.Y."/>
            <person name="Andersen M.H."/>
            <person name="Karst S.M."/>
            <person name="Dueholm M.S."/>
            <person name="Nielsen P.H."/>
            <person name="Albertsen M."/>
        </authorList>
    </citation>
    <scope>NUCLEOTIDE SEQUENCE</scope>
    <source>
        <strain evidence="5">Bjer_18-Q3-R1-45_BAT3C.347</strain>
    </source>
</reference>
<dbReference type="PANTHER" id="PTHR43819:SF1">
    <property type="entry name" value="ARCHAEAL-TYPE GLUTAMATE SYNTHASE [NADPH]"/>
    <property type="match status" value="1"/>
</dbReference>
<protein>
    <submittedName>
        <fullName evidence="5">FMN-binding glutamate synthase family protein</fullName>
    </submittedName>
</protein>
<dbReference type="Proteomes" id="UP000807785">
    <property type="component" value="Unassembled WGS sequence"/>
</dbReference>
<dbReference type="SUPFAM" id="SSF51395">
    <property type="entry name" value="FMN-linked oxidoreductases"/>
    <property type="match status" value="1"/>
</dbReference>
<dbReference type="EMBL" id="JADJEV010000005">
    <property type="protein sequence ID" value="MBK6974944.1"/>
    <property type="molecule type" value="Genomic_DNA"/>
</dbReference>
<evidence type="ECO:0000313" key="5">
    <source>
        <dbReference type="EMBL" id="MBK6974944.1"/>
    </source>
</evidence>
<evidence type="ECO:0000256" key="3">
    <source>
        <dbReference type="SAM" id="Phobius"/>
    </source>
</evidence>
<accession>A0A9D7E6K2</accession>
<dbReference type="InterPro" id="IPR013785">
    <property type="entry name" value="Aldolase_TIM"/>
</dbReference>
<feature type="transmembrane region" description="Helical" evidence="3">
    <location>
        <begin position="12"/>
        <end position="29"/>
    </location>
</feature>
<dbReference type="GO" id="GO:0006537">
    <property type="term" value="P:glutamate biosynthetic process"/>
    <property type="evidence" value="ECO:0007669"/>
    <property type="project" value="InterPro"/>
</dbReference>
<name>A0A9D7E6K2_9PROT</name>
<keyword evidence="3" id="KW-1133">Transmembrane helix</keyword>
<evidence type="ECO:0000313" key="6">
    <source>
        <dbReference type="Proteomes" id="UP000807785"/>
    </source>
</evidence>